<dbReference type="Proteomes" id="UP000270626">
    <property type="component" value="Unassembled WGS sequence"/>
</dbReference>
<name>A0A495WMX7_9RHOO</name>
<proteinExistence type="predicted"/>
<dbReference type="RefSeq" id="WP_121456552.1">
    <property type="nucleotide sequence ID" value="NZ_RBXP01000001.1"/>
</dbReference>
<reference evidence="1 2" key="1">
    <citation type="submission" date="2018-10" db="EMBL/GenBank/DDBJ databases">
        <title>Genomic Encyclopedia of Type Strains, Phase IV (KMG-IV): sequencing the most valuable type-strain genomes for metagenomic binning, comparative biology and taxonomic classification.</title>
        <authorList>
            <person name="Goeker M."/>
        </authorList>
    </citation>
    <scope>NUCLEOTIDE SEQUENCE [LARGE SCALE GENOMIC DNA]</scope>
    <source>
        <strain evidence="1 2">DSM 23841</strain>
    </source>
</reference>
<gene>
    <name evidence="1" type="ORF">DFR40_0122</name>
</gene>
<keyword evidence="2" id="KW-1185">Reference proteome</keyword>
<evidence type="ECO:0000313" key="2">
    <source>
        <dbReference type="Proteomes" id="UP000270626"/>
    </source>
</evidence>
<protein>
    <submittedName>
        <fullName evidence="1">Uncharacterized protein</fullName>
    </submittedName>
</protein>
<comment type="caution">
    <text evidence="1">The sequence shown here is derived from an EMBL/GenBank/DDBJ whole genome shotgun (WGS) entry which is preliminary data.</text>
</comment>
<organism evidence="1 2">
    <name type="scientific">Azonexus fungiphilus</name>
    <dbReference type="NCBI Taxonomy" id="146940"/>
    <lineage>
        <taxon>Bacteria</taxon>
        <taxon>Pseudomonadati</taxon>
        <taxon>Pseudomonadota</taxon>
        <taxon>Betaproteobacteria</taxon>
        <taxon>Rhodocyclales</taxon>
        <taxon>Azonexaceae</taxon>
        <taxon>Azonexus</taxon>
    </lineage>
</organism>
<dbReference type="EMBL" id="RBXP01000001">
    <property type="protein sequence ID" value="RKT63072.1"/>
    <property type="molecule type" value="Genomic_DNA"/>
</dbReference>
<dbReference type="OrthoDB" id="2962349at2"/>
<dbReference type="AlphaFoldDB" id="A0A495WMX7"/>
<accession>A0A495WMX7</accession>
<evidence type="ECO:0000313" key="1">
    <source>
        <dbReference type="EMBL" id="RKT63072.1"/>
    </source>
</evidence>
<sequence length="386" mass="44750">MKKQIELTDDEFTKLAVAVAGLPFIRPTKWETDYLEDVMHTVLNFHIQEPVVINALNFFQLQVQRQQHINDHHQLKALLAKFPNDRNGNEAAAMFLWSNRHWTRIELLRRLLDFFESIGVTDQPSLHAWIKTATFEGDFKGKVKGLGIAVWEWLRIRCGIDALKPDVWVINFAKRVVGKRISEKVLVDTFGRISPLVGESLSTIDVTIWYYEKLAMATDDNPELRLIAWNMLKNELEAKLREEVLREFNWQLILDERQRLRFEQAGLMILPDRSLFGETVPGTTSASIRQSSWEKGLQLEMLIQHETSLPLPLFQKLQENLTEQHWEASNEPYFFASLDLQEDMKMTPPMTIAELAEWVTQLVRGAVKGLRRSPPSIKPQDNNPLL</sequence>